<evidence type="ECO:0000256" key="5">
    <source>
        <dbReference type="ARBA" id="ARBA00022989"/>
    </source>
</evidence>
<dbReference type="Pfam" id="PF00571">
    <property type="entry name" value="CBS"/>
    <property type="match status" value="2"/>
</dbReference>
<dbReference type="STRING" id="381751.SAMN05444391_1056"/>
<evidence type="ECO:0000256" key="1">
    <source>
        <dbReference type="ARBA" id="ARBA00004651"/>
    </source>
</evidence>
<dbReference type="Pfam" id="PF03471">
    <property type="entry name" value="CorC_HlyC"/>
    <property type="match status" value="1"/>
</dbReference>
<dbReference type="GO" id="GO:0005886">
    <property type="term" value="C:plasma membrane"/>
    <property type="evidence" value="ECO:0007669"/>
    <property type="project" value="UniProtKB-SubCell"/>
</dbReference>
<keyword evidence="5 9" id="KW-1133">Transmembrane helix</keyword>
<dbReference type="InterPro" id="IPR046342">
    <property type="entry name" value="CBS_dom_sf"/>
</dbReference>
<evidence type="ECO:0000313" key="14">
    <source>
        <dbReference type="Proteomes" id="UP000189810"/>
    </source>
</evidence>
<reference evidence="13 14" key="1">
    <citation type="submission" date="2016-11" db="EMBL/GenBank/DDBJ databases">
        <authorList>
            <person name="Jaros S."/>
            <person name="Januszkiewicz K."/>
            <person name="Wedrychowicz H."/>
        </authorList>
    </citation>
    <scope>NUCLEOTIDE SEQUENCE [LARGE SCALE GENOMIC DNA]</scope>
    <source>
        <strain evidence="13 14">DSM 19557</strain>
    </source>
</reference>
<feature type="domain" description="CBS" evidence="11">
    <location>
        <begin position="262"/>
        <end position="318"/>
    </location>
</feature>
<feature type="domain" description="CBS" evidence="11">
    <location>
        <begin position="201"/>
        <end position="261"/>
    </location>
</feature>
<dbReference type="GO" id="GO:0050660">
    <property type="term" value="F:flavin adenine dinucleotide binding"/>
    <property type="evidence" value="ECO:0007669"/>
    <property type="project" value="InterPro"/>
</dbReference>
<dbReference type="Gene3D" id="3.30.465.10">
    <property type="match status" value="1"/>
</dbReference>
<dbReference type="PANTHER" id="PTHR43099:SF5">
    <property type="entry name" value="HLYC_CORC FAMILY TRANSPORTER"/>
    <property type="match status" value="1"/>
</dbReference>
<dbReference type="Gene3D" id="3.10.580.10">
    <property type="entry name" value="CBS-domain"/>
    <property type="match status" value="1"/>
</dbReference>
<dbReference type="InterPro" id="IPR005170">
    <property type="entry name" value="Transptr-assoc_dom"/>
</dbReference>
<dbReference type="EMBL" id="LT670846">
    <property type="protein sequence ID" value="SHK45028.1"/>
    <property type="molecule type" value="Genomic_DNA"/>
</dbReference>
<organism evidence="13 14">
    <name type="scientific">Thermocrinis minervae</name>
    <dbReference type="NCBI Taxonomy" id="381751"/>
    <lineage>
        <taxon>Bacteria</taxon>
        <taxon>Pseudomonadati</taxon>
        <taxon>Aquificota</taxon>
        <taxon>Aquificia</taxon>
        <taxon>Aquificales</taxon>
        <taxon>Aquificaceae</taxon>
        <taxon>Thermocrinis</taxon>
    </lineage>
</organism>
<comment type="subcellular location">
    <subcellularLocation>
        <location evidence="1">Cell membrane</location>
        <topology evidence="1">Multi-pass membrane protein</topology>
    </subcellularLocation>
</comment>
<evidence type="ECO:0000256" key="9">
    <source>
        <dbReference type="PROSITE-ProRule" id="PRU01193"/>
    </source>
</evidence>
<evidence type="ECO:0000256" key="10">
    <source>
        <dbReference type="SAM" id="Phobius"/>
    </source>
</evidence>
<dbReference type="PROSITE" id="PS51846">
    <property type="entry name" value="CNNM"/>
    <property type="match status" value="1"/>
</dbReference>
<dbReference type="InterPro" id="IPR051676">
    <property type="entry name" value="UPF0053_domain"/>
</dbReference>
<evidence type="ECO:0000256" key="2">
    <source>
        <dbReference type="ARBA" id="ARBA00022475"/>
    </source>
</evidence>
<dbReference type="Pfam" id="PF01595">
    <property type="entry name" value="CNNM"/>
    <property type="match status" value="1"/>
</dbReference>
<dbReference type="PROSITE" id="PS51371">
    <property type="entry name" value="CBS"/>
    <property type="match status" value="2"/>
</dbReference>
<dbReference type="InterPro" id="IPR002550">
    <property type="entry name" value="CNNM"/>
</dbReference>
<dbReference type="OrthoDB" id="9798188at2"/>
<evidence type="ECO:0000256" key="4">
    <source>
        <dbReference type="ARBA" id="ARBA00022737"/>
    </source>
</evidence>
<keyword evidence="2" id="KW-1003">Cell membrane</keyword>
<evidence type="ECO:0000259" key="12">
    <source>
        <dbReference type="PROSITE" id="PS51846"/>
    </source>
</evidence>
<evidence type="ECO:0000256" key="7">
    <source>
        <dbReference type="ARBA" id="ARBA00023136"/>
    </source>
</evidence>
<sequence>MEVVGFLLGVLFFILLEAFFAGSEIALVSVDRGRVQAMYKKLGYNFLRDFHENPEDYITLTMLGYTVSIVFASTFYTLVVLSLSDLIPFIKGLEVVFSLSLVVFTLTFGEIIPKSLFQRYADRLLVPSLFILYRLKKILAPVLTLSRLVSRRVSDLLGKFFKESINRRQILEMLKNLEDRERFNLAIKLLETKDAMVSEIARPIFSTVLLEEETTVEQAIRKMKESGCKRLPVYKGRVDELIGYVEIYDLLGRDPHEIIKRYIRPIEYFVEFLSIRDVLFKFYSSHVKMGAVVDERGNLIGIVTLDHIVRKLFEGFAEYEEEVEIQEVEKDKWVMNASVDLDTFMRVVGVRLKDGPYDTLGGYILYHLKRIPKKWEEVRIGELSFKILQVDSRRIVKVMVSRHVQKTEETQGAS</sequence>
<accession>A0A1M6SKC4</accession>
<dbReference type="InterPro" id="IPR016169">
    <property type="entry name" value="FAD-bd_PCMH_sub2"/>
</dbReference>
<dbReference type="SMART" id="SM01091">
    <property type="entry name" value="CorC_HlyC"/>
    <property type="match status" value="1"/>
</dbReference>
<keyword evidence="7 9" id="KW-0472">Membrane</keyword>
<dbReference type="SMART" id="SM00116">
    <property type="entry name" value="CBS"/>
    <property type="match status" value="2"/>
</dbReference>
<proteinExistence type="predicted"/>
<dbReference type="SUPFAM" id="SSF56176">
    <property type="entry name" value="FAD-binding/transporter-associated domain-like"/>
    <property type="match status" value="1"/>
</dbReference>
<evidence type="ECO:0000256" key="3">
    <source>
        <dbReference type="ARBA" id="ARBA00022692"/>
    </source>
</evidence>
<gene>
    <name evidence="13" type="ORF">SAMN05444391_1056</name>
</gene>
<keyword evidence="3 9" id="KW-0812">Transmembrane</keyword>
<dbReference type="InterPro" id="IPR036318">
    <property type="entry name" value="FAD-bd_PCMH-like_sf"/>
</dbReference>
<feature type="transmembrane region" description="Helical" evidence="10">
    <location>
        <begin position="93"/>
        <end position="112"/>
    </location>
</feature>
<dbReference type="PANTHER" id="PTHR43099">
    <property type="entry name" value="UPF0053 PROTEIN YRKA"/>
    <property type="match status" value="1"/>
</dbReference>
<dbReference type="InterPro" id="IPR044751">
    <property type="entry name" value="Ion_transp-like_CBS"/>
</dbReference>
<name>A0A1M6SKC4_9AQUI</name>
<evidence type="ECO:0000259" key="11">
    <source>
        <dbReference type="PROSITE" id="PS51371"/>
    </source>
</evidence>
<dbReference type="CDD" id="cd04590">
    <property type="entry name" value="CBS_pair_CorC_HlyC_assoc"/>
    <property type="match status" value="1"/>
</dbReference>
<protein>
    <submittedName>
        <fullName evidence="13">Hemolysin, contains CBS domains</fullName>
    </submittedName>
</protein>
<dbReference type="Proteomes" id="UP000189810">
    <property type="component" value="Chromosome I"/>
</dbReference>
<keyword evidence="14" id="KW-1185">Reference proteome</keyword>
<keyword evidence="4" id="KW-0677">Repeat</keyword>
<dbReference type="RefSeq" id="WP_079654168.1">
    <property type="nucleotide sequence ID" value="NZ_LT670846.1"/>
</dbReference>
<keyword evidence="6 8" id="KW-0129">CBS domain</keyword>
<dbReference type="AlphaFoldDB" id="A0A1M6SKC4"/>
<feature type="domain" description="CNNM transmembrane" evidence="12">
    <location>
        <begin position="1"/>
        <end position="187"/>
    </location>
</feature>
<dbReference type="SUPFAM" id="SSF54631">
    <property type="entry name" value="CBS-domain pair"/>
    <property type="match status" value="1"/>
</dbReference>
<evidence type="ECO:0000313" key="13">
    <source>
        <dbReference type="EMBL" id="SHK45028.1"/>
    </source>
</evidence>
<dbReference type="InterPro" id="IPR000644">
    <property type="entry name" value="CBS_dom"/>
</dbReference>
<evidence type="ECO:0000256" key="6">
    <source>
        <dbReference type="ARBA" id="ARBA00023122"/>
    </source>
</evidence>
<feature type="transmembrane region" description="Helical" evidence="10">
    <location>
        <begin position="57"/>
        <end position="81"/>
    </location>
</feature>
<evidence type="ECO:0000256" key="8">
    <source>
        <dbReference type="PROSITE-ProRule" id="PRU00703"/>
    </source>
</evidence>